<keyword evidence="11" id="KW-1185">Reference proteome</keyword>
<evidence type="ECO:0000256" key="1">
    <source>
        <dbReference type="ARBA" id="ARBA00004651"/>
    </source>
</evidence>
<gene>
    <name evidence="10" type="ORF">BAMA_19010</name>
</gene>
<comment type="caution">
    <text evidence="10">The sequence shown here is derived from an EMBL/GenBank/DDBJ whole genome shotgun (WGS) entry which is preliminary data.</text>
</comment>
<evidence type="ECO:0000313" key="11">
    <source>
        <dbReference type="Proteomes" id="UP000027822"/>
    </source>
</evidence>
<feature type="domain" description="Major facilitator superfamily (MFS) profile" evidence="9">
    <location>
        <begin position="1"/>
        <end position="149"/>
    </location>
</feature>
<evidence type="ECO:0000256" key="7">
    <source>
        <dbReference type="ARBA" id="ARBA00023136"/>
    </source>
</evidence>
<dbReference type="STRING" id="574376.BAMA_19010"/>
<dbReference type="RefSeq" id="WP_051758892.1">
    <property type="nucleotide sequence ID" value="NZ_CBCSJC010000010.1"/>
</dbReference>
<dbReference type="PANTHER" id="PTHR43271">
    <property type="entry name" value="BLL2771 PROTEIN"/>
    <property type="match status" value="1"/>
</dbReference>
<dbReference type="GO" id="GO:0005886">
    <property type="term" value="C:plasma membrane"/>
    <property type="evidence" value="ECO:0007669"/>
    <property type="project" value="UniProtKB-SubCell"/>
</dbReference>
<organism evidence="10 11">
    <name type="scientific">Bacillus manliponensis</name>
    <dbReference type="NCBI Taxonomy" id="574376"/>
    <lineage>
        <taxon>Bacteria</taxon>
        <taxon>Bacillati</taxon>
        <taxon>Bacillota</taxon>
        <taxon>Bacilli</taxon>
        <taxon>Bacillales</taxon>
        <taxon>Bacillaceae</taxon>
        <taxon>Bacillus</taxon>
        <taxon>Bacillus cereus group</taxon>
    </lineage>
</organism>
<dbReference type="GO" id="GO:0022857">
    <property type="term" value="F:transmembrane transporter activity"/>
    <property type="evidence" value="ECO:0007669"/>
    <property type="project" value="InterPro"/>
</dbReference>
<evidence type="ECO:0000256" key="6">
    <source>
        <dbReference type="ARBA" id="ARBA00022989"/>
    </source>
</evidence>
<dbReference type="Pfam" id="PF07690">
    <property type="entry name" value="MFS_1"/>
    <property type="match status" value="1"/>
</dbReference>
<evidence type="ECO:0000259" key="9">
    <source>
        <dbReference type="PROSITE" id="PS50850"/>
    </source>
</evidence>
<keyword evidence="4" id="KW-1003">Cell membrane</keyword>
<dbReference type="Proteomes" id="UP000027822">
    <property type="component" value="Unassembled WGS sequence"/>
</dbReference>
<dbReference type="InterPro" id="IPR020846">
    <property type="entry name" value="MFS_dom"/>
</dbReference>
<evidence type="ECO:0000256" key="2">
    <source>
        <dbReference type="ARBA" id="ARBA00008335"/>
    </source>
</evidence>
<sequence length="149" mass="16508">MRFLVLFLATANAFILLYAPQPLLPIWEEEFQLSISAVSHTISITIITLAVTSFVLAPLFDLYDRKKVILLASIALIIPSVMIFISNSFSELLFWRFVYGLFIPCVTAVIMAYASEEFPAKHRGRIMGIYVSANVGGGLLGRVISGNAY</sequence>
<evidence type="ECO:0000256" key="5">
    <source>
        <dbReference type="ARBA" id="ARBA00022692"/>
    </source>
</evidence>
<evidence type="ECO:0000256" key="3">
    <source>
        <dbReference type="ARBA" id="ARBA00022448"/>
    </source>
</evidence>
<proteinExistence type="inferred from homology"/>
<protein>
    <recommendedName>
        <fullName evidence="9">Major facilitator superfamily (MFS) profile domain-containing protein</fullName>
    </recommendedName>
</protein>
<dbReference type="EMBL" id="JOTN01000005">
    <property type="protein sequence ID" value="KEK19866.1"/>
    <property type="molecule type" value="Genomic_DNA"/>
</dbReference>
<dbReference type="AlphaFoldDB" id="A0A073K025"/>
<dbReference type="PROSITE" id="PS50850">
    <property type="entry name" value="MFS"/>
    <property type="match status" value="1"/>
</dbReference>
<dbReference type="eggNOG" id="COG2814">
    <property type="taxonomic scope" value="Bacteria"/>
</dbReference>
<feature type="transmembrane region" description="Helical" evidence="8">
    <location>
        <begin position="93"/>
        <end position="114"/>
    </location>
</feature>
<dbReference type="Gene3D" id="1.20.1250.20">
    <property type="entry name" value="MFS general substrate transporter like domains"/>
    <property type="match status" value="1"/>
</dbReference>
<evidence type="ECO:0000256" key="4">
    <source>
        <dbReference type="ARBA" id="ARBA00022475"/>
    </source>
</evidence>
<dbReference type="PANTHER" id="PTHR43271:SF2">
    <property type="entry name" value="BLL2771 PROTEIN"/>
    <property type="match status" value="1"/>
</dbReference>
<comment type="subcellular location">
    <subcellularLocation>
        <location evidence="1">Cell membrane</location>
        <topology evidence="1">Multi-pass membrane protein</topology>
    </subcellularLocation>
</comment>
<feature type="transmembrane region" description="Helical" evidence="8">
    <location>
        <begin position="37"/>
        <end position="56"/>
    </location>
</feature>
<feature type="transmembrane region" description="Helical" evidence="8">
    <location>
        <begin position="68"/>
        <end position="87"/>
    </location>
</feature>
<evidence type="ECO:0000256" key="8">
    <source>
        <dbReference type="SAM" id="Phobius"/>
    </source>
</evidence>
<comment type="similarity">
    <text evidence="2">Belongs to the major facilitator superfamily.</text>
</comment>
<keyword evidence="7 8" id="KW-0472">Membrane</keyword>
<accession>A0A073K025</accession>
<evidence type="ECO:0000313" key="10">
    <source>
        <dbReference type="EMBL" id="KEK19866.1"/>
    </source>
</evidence>
<keyword evidence="5 8" id="KW-0812">Transmembrane</keyword>
<reference evidence="10 11" key="1">
    <citation type="submission" date="2014-06" db="EMBL/GenBank/DDBJ databases">
        <title>Draft genome sequence of Bacillus manliponensis JCM 15802 (MCCC 1A00708).</title>
        <authorList>
            <person name="Lai Q."/>
            <person name="Liu Y."/>
            <person name="Shao Z."/>
        </authorList>
    </citation>
    <scope>NUCLEOTIDE SEQUENCE [LARGE SCALE GENOMIC DNA]</scope>
    <source>
        <strain evidence="10 11">JCM 15802</strain>
    </source>
</reference>
<keyword evidence="3" id="KW-0813">Transport</keyword>
<feature type="transmembrane region" description="Helical" evidence="8">
    <location>
        <begin position="126"/>
        <end position="144"/>
    </location>
</feature>
<dbReference type="InterPro" id="IPR011701">
    <property type="entry name" value="MFS"/>
</dbReference>
<dbReference type="SUPFAM" id="SSF103473">
    <property type="entry name" value="MFS general substrate transporter"/>
    <property type="match status" value="1"/>
</dbReference>
<dbReference type="OrthoDB" id="63984at2"/>
<dbReference type="InterPro" id="IPR036259">
    <property type="entry name" value="MFS_trans_sf"/>
</dbReference>
<name>A0A073K025_9BACI</name>
<keyword evidence="6 8" id="KW-1133">Transmembrane helix</keyword>